<dbReference type="PRINTS" id="PR01043">
    <property type="entry name" value="TRNASYNTHGLY"/>
</dbReference>
<gene>
    <name evidence="17" type="primary">GRS1</name>
    <name evidence="17" type="ORF">HK103_002044</name>
</gene>
<evidence type="ECO:0000256" key="8">
    <source>
        <dbReference type="ARBA" id="ARBA00022741"/>
    </source>
</evidence>
<keyword evidence="5" id="KW-0963">Cytoplasm</keyword>
<dbReference type="GO" id="GO:0005524">
    <property type="term" value="F:ATP binding"/>
    <property type="evidence" value="ECO:0007669"/>
    <property type="project" value="UniProtKB-KW"/>
</dbReference>
<evidence type="ECO:0000256" key="13">
    <source>
        <dbReference type="ARBA" id="ARBA00051967"/>
    </source>
</evidence>
<dbReference type="SUPFAM" id="SSF55681">
    <property type="entry name" value="Class II aaRS and biotin synthetases"/>
    <property type="match status" value="1"/>
</dbReference>
<dbReference type="SMART" id="SM00991">
    <property type="entry name" value="WHEP-TRS"/>
    <property type="match status" value="1"/>
</dbReference>
<feature type="domain" description="WHEP-TRS" evidence="16">
    <location>
        <begin position="3"/>
        <end position="59"/>
    </location>
</feature>
<dbReference type="CDD" id="cd00774">
    <property type="entry name" value="GlyRS-like_core"/>
    <property type="match status" value="1"/>
</dbReference>
<evidence type="ECO:0000256" key="12">
    <source>
        <dbReference type="ARBA" id="ARBA00030057"/>
    </source>
</evidence>
<dbReference type="FunFam" id="3.30.930.10:FF:000010">
    <property type="entry name" value="Glycyl-tRNA synthetase 1"/>
    <property type="match status" value="1"/>
</dbReference>
<dbReference type="Proteomes" id="UP001210925">
    <property type="component" value="Unassembled WGS sequence"/>
</dbReference>
<evidence type="ECO:0000256" key="9">
    <source>
        <dbReference type="ARBA" id="ARBA00022840"/>
    </source>
</evidence>
<dbReference type="InterPro" id="IPR033731">
    <property type="entry name" value="GlyRS-like_core"/>
</dbReference>
<dbReference type="CDD" id="cd00858">
    <property type="entry name" value="GlyRS_anticodon"/>
    <property type="match status" value="1"/>
</dbReference>
<keyword evidence="9" id="KW-0067">ATP-binding</keyword>
<dbReference type="InterPro" id="IPR000738">
    <property type="entry name" value="WHEP-TRS_dom"/>
</dbReference>
<evidence type="ECO:0000256" key="11">
    <source>
        <dbReference type="ARBA" id="ARBA00023146"/>
    </source>
</evidence>
<keyword evidence="10" id="KW-0648">Protein biosynthesis</keyword>
<dbReference type="SUPFAM" id="SSF52954">
    <property type="entry name" value="Class II aaRS ABD-related"/>
    <property type="match status" value="1"/>
</dbReference>
<evidence type="ECO:0000256" key="3">
    <source>
        <dbReference type="ARBA" id="ARBA00011738"/>
    </source>
</evidence>
<evidence type="ECO:0000259" key="15">
    <source>
        <dbReference type="PROSITE" id="PS50862"/>
    </source>
</evidence>
<dbReference type="Pfam" id="PF00587">
    <property type="entry name" value="tRNA-synt_2b"/>
    <property type="match status" value="1"/>
</dbReference>
<comment type="caution">
    <text evidence="17">The sequence shown here is derived from an EMBL/GenBank/DDBJ whole genome shotgun (WGS) entry which is preliminary data.</text>
</comment>
<dbReference type="InterPro" id="IPR009068">
    <property type="entry name" value="uS15_NS1_RNA-bd_sf"/>
</dbReference>
<dbReference type="Gene3D" id="3.40.50.800">
    <property type="entry name" value="Anticodon-binding domain"/>
    <property type="match status" value="1"/>
</dbReference>
<evidence type="ECO:0000256" key="5">
    <source>
        <dbReference type="ARBA" id="ARBA00022490"/>
    </source>
</evidence>
<dbReference type="GO" id="GO:0070150">
    <property type="term" value="P:mitochondrial glycyl-tRNA aminoacylation"/>
    <property type="evidence" value="ECO:0007669"/>
    <property type="project" value="TreeGrafter"/>
</dbReference>
<comment type="similarity">
    <text evidence="2">Belongs to the class-II aminoacyl-tRNA synthetase family.</text>
</comment>
<dbReference type="InterPro" id="IPR006195">
    <property type="entry name" value="aa-tRNA-synth_II"/>
</dbReference>
<evidence type="ECO:0000256" key="7">
    <source>
        <dbReference type="ARBA" id="ARBA00022679"/>
    </source>
</evidence>
<evidence type="ECO:0000256" key="14">
    <source>
        <dbReference type="SAM" id="MobiDB-lite"/>
    </source>
</evidence>
<dbReference type="NCBIfam" id="TIGR00389">
    <property type="entry name" value="glyS_dimeric"/>
    <property type="match status" value="1"/>
</dbReference>
<dbReference type="GO" id="GO:0016740">
    <property type="term" value="F:transferase activity"/>
    <property type="evidence" value="ECO:0007669"/>
    <property type="project" value="UniProtKB-KW"/>
</dbReference>
<proteinExistence type="inferred from homology"/>
<dbReference type="CDD" id="cd01200">
    <property type="entry name" value="WHEPGMRS_RNA"/>
    <property type="match status" value="1"/>
</dbReference>
<evidence type="ECO:0000259" key="16">
    <source>
        <dbReference type="PROSITE" id="PS51185"/>
    </source>
</evidence>
<feature type="region of interest" description="Disordered" evidence="14">
    <location>
        <begin position="170"/>
        <end position="189"/>
    </location>
</feature>
<dbReference type="AlphaFoldDB" id="A0AAD5UDM0"/>
<dbReference type="EC" id="6.1.1.14" evidence="4"/>
<dbReference type="InterPro" id="IPR002314">
    <property type="entry name" value="aa-tRNA-synt_IIb"/>
</dbReference>
<evidence type="ECO:0000256" key="10">
    <source>
        <dbReference type="ARBA" id="ARBA00022917"/>
    </source>
</evidence>
<keyword evidence="7" id="KW-0808">Transferase</keyword>
<comment type="subcellular location">
    <subcellularLocation>
        <location evidence="1">Cytoplasm</location>
    </subcellularLocation>
</comment>
<keyword evidence="8" id="KW-0547">Nucleotide-binding</keyword>
<dbReference type="PANTHER" id="PTHR10745">
    <property type="entry name" value="GLYCYL-TRNA SYNTHETASE/DNA POLYMERASE SUBUNIT GAMMA-2"/>
    <property type="match status" value="1"/>
</dbReference>
<dbReference type="InterPro" id="IPR027031">
    <property type="entry name" value="Gly-tRNA_synthase/POLG2"/>
</dbReference>
<dbReference type="Gene3D" id="3.30.720.200">
    <property type="match status" value="1"/>
</dbReference>
<keyword evidence="11" id="KW-0030">Aminoacyl-tRNA synthetase</keyword>
<dbReference type="GO" id="GO:0005739">
    <property type="term" value="C:mitochondrion"/>
    <property type="evidence" value="ECO:0007669"/>
    <property type="project" value="TreeGrafter"/>
</dbReference>
<protein>
    <recommendedName>
        <fullName evidence="4">glycine--tRNA ligase</fullName>
        <ecNumber evidence="4">6.1.1.14</ecNumber>
    </recommendedName>
    <alternativeName>
        <fullName evidence="12">Diadenosine tetraphosphate synthetase</fullName>
    </alternativeName>
</protein>
<dbReference type="SUPFAM" id="SSF47060">
    <property type="entry name" value="S15/NS1 RNA-binding domain"/>
    <property type="match status" value="1"/>
</dbReference>
<dbReference type="InterPro" id="IPR045864">
    <property type="entry name" value="aa-tRNA-synth_II/BPL/LPL"/>
</dbReference>
<evidence type="ECO:0000256" key="2">
    <source>
        <dbReference type="ARBA" id="ARBA00008226"/>
    </source>
</evidence>
<dbReference type="FunFam" id="3.40.50.800:FF:000004">
    <property type="entry name" value="Glycine--tRNA ligase 2"/>
    <property type="match status" value="1"/>
</dbReference>
<dbReference type="NCBIfam" id="NF003211">
    <property type="entry name" value="PRK04173.1"/>
    <property type="match status" value="1"/>
</dbReference>
<evidence type="ECO:0000313" key="18">
    <source>
        <dbReference type="Proteomes" id="UP001210925"/>
    </source>
</evidence>
<keyword evidence="6 17" id="KW-0436">Ligase</keyword>
<organism evidence="17 18">
    <name type="scientific">Boothiomyces macroporosus</name>
    <dbReference type="NCBI Taxonomy" id="261099"/>
    <lineage>
        <taxon>Eukaryota</taxon>
        <taxon>Fungi</taxon>
        <taxon>Fungi incertae sedis</taxon>
        <taxon>Chytridiomycota</taxon>
        <taxon>Chytridiomycota incertae sedis</taxon>
        <taxon>Chytridiomycetes</taxon>
        <taxon>Rhizophydiales</taxon>
        <taxon>Terramycetaceae</taxon>
        <taxon>Boothiomyces</taxon>
    </lineage>
</organism>
<sequence length="685" mass="77385">MPTTDEIEAKIIQQADIVKKAKQAKMSKEELEPLIQTLLSLKAQLKDEQAKVKPFDRAALEALLTKRFFYAPSFQIYGGIAGLYDYGPPGCAVQTNILNLWRQHFVLEEDMLEVECTNLTPEAVFQASGHVEKFADYKVTDSVTGDIYRADHLVKEVLGKRLEEDRNLKLGLQSDAKKPKGQKPAEPLTEETKAHYEMVLETLDNYQGESLVKLFKDLDIRAPTGNPVTEPVLFNLMFDTQIGPTGQFQGYLRPETAQGHFLNFKKLLESNNEQMPFASASIGKSFRNEISPRQGLLRVREFTMAEIEHYVHPDRKNHDRFDEVENLELPLYSAAAQLAAEGPKMTKIGEAVKNRTVNNETLGYFMARIYLFLIRIGIDADRIRFRQHMANELAHYSSDCWDADIKSSYGWIECVGCADRSAYDLSAHTKKTGEKLIARDTLPEPIVTTKLALEIQKSKFGPVFKKDAKTVQEALLSMEEAEIKEFELKLKDGKASITAADGKSYEITSEMVTIGMKTETINVLEYVPNVIEPSFGIGRIVYSLLEHSYYVREEDEQRGVLKFKPAIAPTKALVIPISNNADFAPHIKSLVQKLRQANVSNKVDNSSSAIGRRYARNDEIGTPFAITIDFQTLKDDTVTLRERDTTKQFRATKDQVVEAIKDLVDEKVEWDALIKKYGEFVGQDA</sequence>
<dbReference type="InterPro" id="IPR004154">
    <property type="entry name" value="Anticodon-bd"/>
</dbReference>
<accession>A0AAD5UDM0</accession>
<dbReference type="PROSITE" id="PS51185">
    <property type="entry name" value="WHEP_TRS_2"/>
    <property type="match status" value="1"/>
</dbReference>
<dbReference type="PANTHER" id="PTHR10745:SF0">
    <property type="entry name" value="GLYCINE--TRNA LIGASE"/>
    <property type="match status" value="1"/>
</dbReference>
<dbReference type="InterPro" id="IPR036621">
    <property type="entry name" value="Anticodon-bd_dom_sf"/>
</dbReference>
<evidence type="ECO:0000256" key="4">
    <source>
        <dbReference type="ARBA" id="ARBA00012829"/>
    </source>
</evidence>
<dbReference type="Pfam" id="PF03129">
    <property type="entry name" value="HGTP_anticodon"/>
    <property type="match status" value="1"/>
</dbReference>
<feature type="domain" description="Aminoacyl-transfer RNA synthetases class-II family profile" evidence="15">
    <location>
        <begin position="227"/>
        <end position="565"/>
    </location>
</feature>
<name>A0AAD5UDM0_9FUNG</name>
<dbReference type="Gene3D" id="1.10.287.10">
    <property type="entry name" value="S15/NS1, RNA-binding"/>
    <property type="match status" value="1"/>
</dbReference>
<dbReference type="Gene3D" id="3.30.930.10">
    <property type="entry name" value="Bira Bifunctional Protein, Domain 2"/>
    <property type="match status" value="1"/>
</dbReference>
<dbReference type="PROSITE" id="PS50862">
    <property type="entry name" value="AA_TRNA_LIGASE_II"/>
    <property type="match status" value="1"/>
</dbReference>
<dbReference type="GO" id="GO:0004820">
    <property type="term" value="F:glycine-tRNA ligase activity"/>
    <property type="evidence" value="ECO:0007669"/>
    <property type="project" value="UniProtKB-EC"/>
</dbReference>
<dbReference type="FunFam" id="3.30.720.200:FF:000001">
    <property type="entry name" value="Glycine--tRNA ligase 2"/>
    <property type="match status" value="1"/>
</dbReference>
<dbReference type="EMBL" id="JADGKB010000165">
    <property type="protein sequence ID" value="KAJ3251834.1"/>
    <property type="molecule type" value="Genomic_DNA"/>
</dbReference>
<dbReference type="Gene3D" id="3.30.40.230">
    <property type="match status" value="1"/>
</dbReference>
<evidence type="ECO:0000256" key="6">
    <source>
        <dbReference type="ARBA" id="ARBA00022598"/>
    </source>
</evidence>
<dbReference type="InterPro" id="IPR002315">
    <property type="entry name" value="tRNA-synt_gly"/>
</dbReference>
<evidence type="ECO:0000313" key="17">
    <source>
        <dbReference type="EMBL" id="KAJ3251834.1"/>
    </source>
</evidence>
<dbReference type="FunFam" id="3.30.930.10:FF:000158">
    <property type="entry name" value="Glycyl-tRNA synthetase"/>
    <property type="match status" value="1"/>
</dbReference>
<comment type="catalytic activity">
    <reaction evidence="13">
        <text>2 ATP + H(+) = P(1),P(4)-bis(5'-adenosyl) tetraphosphate + diphosphate</text>
        <dbReference type="Rhea" id="RHEA:34935"/>
        <dbReference type="ChEBI" id="CHEBI:15378"/>
        <dbReference type="ChEBI" id="CHEBI:30616"/>
        <dbReference type="ChEBI" id="CHEBI:33019"/>
        <dbReference type="ChEBI" id="CHEBI:58141"/>
    </reaction>
</comment>
<comment type="subunit">
    <text evidence="3">Homodimer.</text>
</comment>
<reference evidence="17" key="1">
    <citation type="submission" date="2020-05" db="EMBL/GenBank/DDBJ databases">
        <title>Phylogenomic resolution of chytrid fungi.</title>
        <authorList>
            <person name="Stajich J.E."/>
            <person name="Amses K."/>
            <person name="Simmons R."/>
            <person name="Seto K."/>
            <person name="Myers J."/>
            <person name="Bonds A."/>
            <person name="Quandt C.A."/>
            <person name="Barry K."/>
            <person name="Liu P."/>
            <person name="Grigoriev I."/>
            <person name="Longcore J.E."/>
            <person name="James T.Y."/>
        </authorList>
    </citation>
    <scope>NUCLEOTIDE SEQUENCE</scope>
    <source>
        <strain evidence="17">PLAUS21</strain>
    </source>
</reference>
<keyword evidence="18" id="KW-1185">Reference proteome</keyword>
<evidence type="ECO:0000256" key="1">
    <source>
        <dbReference type="ARBA" id="ARBA00004496"/>
    </source>
</evidence>